<name>A0A2M7BFL4_9BACT</name>
<proteinExistence type="predicted"/>
<dbReference type="EMBL" id="PEVC01000007">
    <property type="protein sequence ID" value="PIV01888.1"/>
    <property type="molecule type" value="Genomic_DNA"/>
</dbReference>
<evidence type="ECO:0000313" key="1">
    <source>
        <dbReference type="EMBL" id="PIV01888.1"/>
    </source>
</evidence>
<protein>
    <submittedName>
        <fullName evidence="1">Uncharacterized protein</fullName>
    </submittedName>
</protein>
<evidence type="ECO:0000313" key="2">
    <source>
        <dbReference type="Proteomes" id="UP000229631"/>
    </source>
</evidence>
<reference evidence="2" key="1">
    <citation type="submission" date="2017-09" db="EMBL/GenBank/DDBJ databases">
        <title>Depth-based differentiation of microbial function through sediment-hosted aquifers and enrichment of novel symbionts in the deep terrestrial subsurface.</title>
        <authorList>
            <person name="Probst A.J."/>
            <person name="Ladd B."/>
            <person name="Jarett J.K."/>
            <person name="Geller-Mcgrath D.E."/>
            <person name="Sieber C.M.K."/>
            <person name="Emerson J.B."/>
            <person name="Anantharaman K."/>
            <person name="Thomas B.C."/>
            <person name="Malmstrom R."/>
            <person name="Stieglmeier M."/>
            <person name="Klingl A."/>
            <person name="Woyke T."/>
            <person name="Ryan C.M."/>
            <person name="Banfield J.F."/>
        </authorList>
    </citation>
    <scope>NUCLEOTIDE SEQUENCE [LARGE SCALE GENOMIC DNA]</scope>
</reference>
<dbReference type="AlphaFoldDB" id="A0A2M7BFL4"/>
<sequence>MPIPTEEGGLAKFKSVMEKFSSLVKRAIVGRNKLKNLQKIQGENDRTDFFLSNEEQSAITSMQSLIPVIEITPRLLELETGIEAYLDGKPVKPVRMRSGNSLIKTV</sequence>
<comment type="caution">
    <text evidence="1">The sequence shown here is derived from an EMBL/GenBank/DDBJ whole genome shotgun (WGS) entry which is preliminary data.</text>
</comment>
<accession>A0A2M7BFL4</accession>
<dbReference type="Proteomes" id="UP000229631">
    <property type="component" value="Unassembled WGS sequence"/>
</dbReference>
<gene>
    <name evidence="1" type="ORF">COS54_00245</name>
</gene>
<organism evidence="1 2">
    <name type="scientific">Candidatus Shapirobacteria bacterium CG03_land_8_20_14_0_80_39_12</name>
    <dbReference type="NCBI Taxonomy" id="1974879"/>
    <lineage>
        <taxon>Bacteria</taxon>
        <taxon>Candidatus Shapironibacteriota</taxon>
    </lineage>
</organism>